<feature type="compositionally biased region" description="Basic and acidic residues" evidence="1">
    <location>
        <begin position="112"/>
        <end position="123"/>
    </location>
</feature>
<dbReference type="PANTHER" id="PTHR36114">
    <property type="entry name" value="16.7 KDA PROTEIN IN WHIE LOCUS"/>
    <property type="match status" value="1"/>
</dbReference>
<dbReference type="InterPro" id="IPR013096">
    <property type="entry name" value="Cupin_2"/>
</dbReference>
<gene>
    <name evidence="3" type="ORF">MGWOODY_Smn3278</name>
</gene>
<evidence type="ECO:0000259" key="2">
    <source>
        <dbReference type="Pfam" id="PF07883"/>
    </source>
</evidence>
<dbReference type="InterPro" id="IPR052044">
    <property type="entry name" value="PKS_Associated_Protein"/>
</dbReference>
<accession>A0A160TNX9</accession>
<sequence length="123" mass="13807">MMGAPAIINLEQKFGSFADHWNPRIVGGYNGNELRLVKLQGDFTWHSHADTDELFFVVKGAIGIEFRDGTRRLTAGEMIVVPRGTEHRPFAESEAEVLLIDREGESNTGDTPSHRTREKLETL</sequence>
<proteinExistence type="predicted"/>
<name>A0A160TNX9_9ZZZZ</name>
<dbReference type="InterPro" id="IPR011051">
    <property type="entry name" value="RmlC_Cupin_sf"/>
</dbReference>
<feature type="region of interest" description="Disordered" evidence="1">
    <location>
        <begin position="101"/>
        <end position="123"/>
    </location>
</feature>
<dbReference type="Gene3D" id="2.60.120.10">
    <property type="entry name" value="Jelly Rolls"/>
    <property type="match status" value="1"/>
</dbReference>
<feature type="domain" description="Cupin type-2" evidence="2">
    <location>
        <begin position="40"/>
        <end position="100"/>
    </location>
</feature>
<dbReference type="AlphaFoldDB" id="A0A160TNX9"/>
<dbReference type="EMBL" id="CZQE01000381">
    <property type="protein sequence ID" value="CUS46603.1"/>
    <property type="molecule type" value="Genomic_DNA"/>
</dbReference>
<reference evidence="3" key="1">
    <citation type="submission" date="2015-10" db="EMBL/GenBank/DDBJ databases">
        <authorList>
            <person name="Gilbert D.G."/>
        </authorList>
    </citation>
    <scope>NUCLEOTIDE SEQUENCE</scope>
</reference>
<protein>
    <submittedName>
        <fullName evidence="3">DSBH domain containing protein</fullName>
    </submittedName>
</protein>
<dbReference type="Pfam" id="PF07883">
    <property type="entry name" value="Cupin_2"/>
    <property type="match status" value="1"/>
</dbReference>
<dbReference type="PANTHER" id="PTHR36114:SF1">
    <property type="entry name" value="16.7 KDA PROTEIN IN WHIE LOCUS"/>
    <property type="match status" value="1"/>
</dbReference>
<evidence type="ECO:0000313" key="3">
    <source>
        <dbReference type="EMBL" id="CUS46603.1"/>
    </source>
</evidence>
<evidence type="ECO:0000256" key="1">
    <source>
        <dbReference type="SAM" id="MobiDB-lite"/>
    </source>
</evidence>
<dbReference type="CDD" id="cd02226">
    <property type="entry name" value="cupin_YdbB-like"/>
    <property type="match status" value="1"/>
</dbReference>
<dbReference type="SUPFAM" id="SSF51182">
    <property type="entry name" value="RmlC-like cupins"/>
    <property type="match status" value="1"/>
</dbReference>
<dbReference type="InterPro" id="IPR014710">
    <property type="entry name" value="RmlC-like_jellyroll"/>
</dbReference>
<organism evidence="3">
    <name type="scientific">hydrothermal vent metagenome</name>
    <dbReference type="NCBI Taxonomy" id="652676"/>
    <lineage>
        <taxon>unclassified sequences</taxon>
        <taxon>metagenomes</taxon>
        <taxon>ecological metagenomes</taxon>
    </lineage>
</organism>